<keyword evidence="1" id="KW-0812">Transmembrane</keyword>
<gene>
    <name evidence="2" type="ORF">ACFPOD_01585</name>
</gene>
<comment type="caution">
    <text evidence="2">The sequence shown here is derived from an EMBL/GenBank/DDBJ whole genome shotgun (WGS) entry which is preliminary data.</text>
</comment>
<accession>A0ABW0T360</accession>
<evidence type="ECO:0000256" key="1">
    <source>
        <dbReference type="SAM" id="Phobius"/>
    </source>
</evidence>
<dbReference type="EMBL" id="JBHSNB010000001">
    <property type="protein sequence ID" value="MFC5583789.1"/>
    <property type="molecule type" value="Genomic_DNA"/>
</dbReference>
<proteinExistence type="predicted"/>
<evidence type="ECO:0000313" key="2">
    <source>
        <dbReference type="EMBL" id="MFC5583789.1"/>
    </source>
</evidence>
<protein>
    <submittedName>
        <fullName evidence="2">Uncharacterized protein</fullName>
    </submittedName>
</protein>
<evidence type="ECO:0000313" key="3">
    <source>
        <dbReference type="Proteomes" id="UP001596107"/>
    </source>
</evidence>
<keyword evidence="1" id="KW-1133">Transmembrane helix</keyword>
<dbReference type="Proteomes" id="UP001596107">
    <property type="component" value="Unassembled WGS sequence"/>
</dbReference>
<name>A0ABW0T360_9HYPH</name>
<keyword evidence="3" id="KW-1185">Reference proteome</keyword>
<feature type="transmembrane region" description="Helical" evidence="1">
    <location>
        <begin position="20"/>
        <end position="40"/>
    </location>
</feature>
<dbReference type="RefSeq" id="WP_223020355.1">
    <property type="nucleotide sequence ID" value="NZ_CP078143.1"/>
</dbReference>
<sequence>MQETIFQAIWAWLQNNHGAVGALASLATLVVWTLYFQMLLMSYRRTLRPKILINRGAGQRLQAHCLVANMSAEPIYIEAVLLDVGYLANGEKAVARSRYSLSELDLDILNGSDRSPQWFQGPLDSSEWVDIGTFQQLIGKVLEQDRTAEGTWPVDRNPALERLRELTVIVVATYRAQDLLVAARRSFDVEEDMIGRRLIPRHFTAEQIRSRRDRRALERMMNEGK</sequence>
<reference evidence="3" key="1">
    <citation type="journal article" date="2019" name="Int. J. Syst. Evol. Microbiol.">
        <title>The Global Catalogue of Microorganisms (GCM) 10K type strain sequencing project: providing services to taxonomists for standard genome sequencing and annotation.</title>
        <authorList>
            <consortium name="The Broad Institute Genomics Platform"/>
            <consortium name="The Broad Institute Genome Sequencing Center for Infectious Disease"/>
            <person name="Wu L."/>
            <person name="Ma J."/>
        </authorList>
    </citation>
    <scope>NUCLEOTIDE SEQUENCE [LARGE SCALE GENOMIC DNA]</scope>
    <source>
        <strain evidence="3">JCM 3366</strain>
    </source>
</reference>
<keyword evidence="1" id="KW-0472">Membrane</keyword>
<organism evidence="2 3">
    <name type="scientific">Nitratireductor kimnyeongensis</name>
    <dbReference type="NCBI Taxonomy" id="430679"/>
    <lineage>
        <taxon>Bacteria</taxon>
        <taxon>Pseudomonadati</taxon>
        <taxon>Pseudomonadota</taxon>
        <taxon>Alphaproteobacteria</taxon>
        <taxon>Hyphomicrobiales</taxon>
        <taxon>Phyllobacteriaceae</taxon>
        <taxon>Nitratireductor</taxon>
    </lineage>
</organism>